<evidence type="ECO:0000259" key="1">
    <source>
        <dbReference type="Pfam" id="PF00534"/>
    </source>
</evidence>
<dbReference type="CDD" id="cd03801">
    <property type="entry name" value="GT4_PimA-like"/>
    <property type="match status" value="1"/>
</dbReference>
<gene>
    <name evidence="2" type="ORF">FTUN_8264</name>
</gene>
<keyword evidence="3" id="KW-1185">Reference proteome</keyword>
<dbReference type="GO" id="GO:0016757">
    <property type="term" value="F:glycosyltransferase activity"/>
    <property type="evidence" value="ECO:0007669"/>
    <property type="project" value="InterPro"/>
</dbReference>
<dbReference type="Gene3D" id="3.40.50.2000">
    <property type="entry name" value="Glycogen Phosphorylase B"/>
    <property type="match status" value="2"/>
</dbReference>
<dbReference type="Proteomes" id="UP000503447">
    <property type="component" value="Chromosome"/>
</dbReference>
<dbReference type="KEGG" id="ftj:FTUN_8264"/>
<sequence>MTSCFSPQTTSVGSASGGYFVLPGTQSEVSEAISHSQESAPMPTRNILLIAEACNPTWSSVPLVGYNFARALAERSDLNVTVCTNPRNRAALDADPLSRKAEVVYIDNEWVAAPLHRLGRLLRGGKGGGWTTAMATEWPSYIAFELQLYQRFADDLRRGRFDLIHRVTPLTPTYPSPLASRTRVPMLVGPLNGGLPWPKEYPELRRREREWLVPLRRAYRVLPYFRSTYRRLAGVIAGSHHTATEIPSWFKGRRYYMPENGIDPQRFPLAPGWREPEGPFTFVTVGRLVPYKGFDLVIEAVAGSEKLRACRLVVIGDGPERQNLTASAARANLTNVEFAGWLDQVAVGRALAAAQAFPFPSLREFGGGVVLEAMACGLVPIVVDYGGPAELVGDAGVRLPLRPRAELVADLRAAMERLAGNTDECRRLGNAAVQRVSERFTWDAKAQQVAEIYRDLLRSRGVEW</sequence>
<keyword evidence="2" id="KW-0808">Transferase</keyword>
<evidence type="ECO:0000313" key="2">
    <source>
        <dbReference type="EMBL" id="QJX00632.1"/>
    </source>
</evidence>
<organism evidence="2 3">
    <name type="scientific">Frigoriglobus tundricola</name>
    <dbReference type="NCBI Taxonomy" id="2774151"/>
    <lineage>
        <taxon>Bacteria</taxon>
        <taxon>Pseudomonadati</taxon>
        <taxon>Planctomycetota</taxon>
        <taxon>Planctomycetia</taxon>
        <taxon>Gemmatales</taxon>
        <taxon>Gemmataceae</taxon>
        <taxon>Frigoriglobus</taxon>
    </lineage>
</organism>
<accession>A0A6M5Z528</accession>
<dbReference type="AlphaFoldDB" id="A0A6M5Z528"/>
<dbReference type="EMBL" id="CP053452">
    <property type="protein sequence ID" value="QJX00632.1"/>
    <property type="molecule type" value="Genomic_DNA"/>
</dbReference>
<reference evidence="3" key="1">
    <citation type="submission" date="2020-05" db="EMBL/GenBank/DDBJ databases">
        <title>Frigoriglobus tundricola gen. nov., sp. nov., a psychrotolerant cellulolytic planctomycete of the family Gemmataceae with two divergent copies of 16S rRNA gene.</title>
        <authorList>
            <person name="Kulichevskaya I.S."/>
            <person name="Ivanova A.A."/>
            <person name="Naumoff D.G."/>
            <person name="Beletsky A.V."/>
            <person name="Rijpstra W.I.C."/>
            <person name="Sinninghe Damste J.S."/>
            <person name="Mardanov A.V."/>
            <person name="Ravin N.V."/>
            <person name="Dedysh S.N."/>
        </authorList>
    </citation>
    <scope>NUCLEOTIDE SEQUENCE [LARGE SCALE GENOMIC DNA]</scope>
    <source>
        <strain evidence="3">PL17</strain>
    </source>
</reference>
<dbReference type="PANTHER" id="PTHR45947">
    <property type="entry name" value="SULFOQUINOVOSYL TRANSFERASE SQD2"/>
    <property type="match status" value="1"/>
</dbReference>
<feature type="domain" description="Glycosyl transferase family 1" evidence="1">
    <location>
        <begin position="273"/>
        <end position="433"/>
    </location>
</feature>
<name>A0A6M5Z528_9BACT</name>
<dbReference type="InterPro" id="IPR001296">
    <property type="entry name" value="Glyco_trans_1"/>
</dbReference>
<protein>
    <submittedName>
        <fullName evidence="2">GT4 family glycosyltransferase</fullName>
    </submittedName>
</protein>
<dbReference type="SUPFAM" id="SSF53756">
    <property type="entry name" value="UDP-Glycosyltransferase/glycogen phosphorylase"/>
    <property type="match status" value="1"/>
</dbReference>
<dbReference type="Pfam" id="PF00534">
    <property type="entry name" value="Glycos_transf_1"/>
    <property type="match status" value="1"/>
</dbReference>
<evidence type="ECO:0000313" key="3">
    <source>
        <dbReference type="Proteomes" id="UP000503447"/>
    </source>
</evidence>
<dbReference type="PANTHER" id="PTHR45947:SF3">
    <property type="entry name" value="SULFOQUINOVOSYL TRANSFERASE SQD2"/>
    <property type="match status" value="1"/>
</dbReference>
<dbReference type="InterPro" id="IPR050194">
    <property type="entry name" value="Glycosyltransferase_grp1"/>
</dbReference>
<proteinExistence type="predicted"/>